<evidence type="ECO:0000256" key="6">
    <source>
        <dbReference type="ARBA" id="ARBA00023125"/>
    </source>
</evidence>
<dbReference type="GO" id="GO:0003684">
    <property type="term" value="F:damaged DNA binding"/>
    <property type="evidence" value="ECO:0007669"/>
    <property type="project" value="UniProtKB-UniRule"/>
</dbReference>
<dbReference type="AlphaFoldDB" id="A0A371RLV8"/>
<dbReference type="Pfam" id="PF00488">
    <property type="entry name" value="MutS_V"/>
    <property type="match status" value="1"/>
</dbReference>
<keyword evidence="5 9" id="KW-0067">ATP-binding</keyword>
<dbReference type="SMART" id="SM00534">
    <property type="entry name" value="MUTSac"/>
    <property type="match status" value="1"/>
</dbReference>
<feature type="domain" description="DNA mismatch repair proteins mutS family" evidence="12">
    <location>
        <begin position="709"/>
        <end position="725"/>
    </location>
</feature>
<dbReference type="InterPro" id="IPR017261">
    <property type="entry name" value="DNA_mismatch_repair_MutS/MSH"/>
</dbReference>
<dbReference type="FunFam" id="3.40.1170.10:FF:000001">
    <property type="entry name" value="DNA mismatch repair protein MutS"/>
    <property type="match status" value="1"/>
</dbReference>
<evidence type="ECO:0000256" key="3">
    <source>
        <dbReference type="ARBA" id="ARBA00022741"/>
    </source>
</evidence>
<dbReference type="Gene3D" id="3.40.1170.10">
    <property type="entry name" value="DNA repair protein MutS, domain I"/>
    <property type="match status" value="1"/>
</dbReference>
<sequence>MTPMMAQYHAIKQRAEGALLFYRMGDFYELFFDDAVVAAEALDITLTRRGKKEGEDIPMCGVPFHAAETYLARLIRKGFSVAICDQTEDPAEAKKRGAKSVVARDIVRVVTPGTITEEELLSPRSANYLVSVAVLGEGAALAAADLSTGEIEVQSLAPTAIRDAVAALSPAELLHADPVPSAIEDILQEADFPLTSLPAHQFDSRSGEMQLCRTYGVDTLEGFGTFARADLAALGALVGYLELTQCGRLPPLRPPRRREASGQMAIDAATRRSLELTQTAEGDRKGSLLHAIDRTRTAAGGRMLAQMLGAPLQEPAAINERLDAVAYFHEASRLRGDMREVLAESPDLTRALSRLSIGRTGPRDLALVTRAITGAAALYRYLQETEGPFERPAILSRSLAALAPASEGPVAVLASELGRALKEELPYLARDGGFIAEGYDDVLDETRVLRQNSRRVMTELEERYRTLTGVKSLKIRHSKVLGYFIEVTQANAKALTDGPEASLFRHRQTMANAMRFGTDELADLDSRIAAAAERALALELGLFDELCEKVLAEHDALMSLAEAVASLDVFSALALLAAEEDYVRPQIDRSRRFEIEGGRHPVVERALKAGSGAEFIPNDCQLSEGETPSLSIVTGPNMAGKSTFLRQNAVIAILAQSGSFVPAKAAHIGVVDRLFSRVGASDNLARGQSTFMVEMLETAAILNQASADSLVILDEVGRGTSTFDGMSIAWAALEHLHDRIRCRGLFATHYHELTSLTEKLPRLRNVSMAVREWKGDVVFLHEVRPGPADRSYGLAVAKLAGLPKEVTDRAAKVLAELEAGNRTDAPVLPLFAAAEPPASYDPPEDKLGEALDGLNPDELTPRAALEALYELKALRGRDGGR</sequence>
<evidence type="ECO:0000256" key="4">
    <source>
        <dbReference type="ARBA" id="ARBA00022763"/>
    </source>
</evidence>
<dbReference type="PIRSF" id="PIRSF037677">
    <property type="entry name" value="DNA_mis_repair_Msh6"/>
    <property type="match status" value="1"/>
</dbReference>
<protein>
    <recommendedName>
        <fullName evidence="2 9">DNA mismatch repair protein MutS</fullName>
    </recommendedName>
</protein>
<dbReference type="InterPro" id="IPR000432">
    <property type="entry name" value="DNA_mismatch_repair_MutS_C"/>
</dbReference>
<evidence type="ECO:0000256" key="10">
    <source>
        <dbReference type="RuleBase" id="RU003756"/>
    </source>
</evidence>
<dbReference type="InterPro" id="IPR007861">
    <property type="entry name" value="DNA_mismatch_repair_MutS_clamp"/>
</dbReference>
<dbReference type="GO" id="GO:0030983">
    <property type="term" value="F:mismatched DNA binding"/>
    <property type="evidence" value="ECO:0007669"/>
    <property type="project" value="InterPro"/>
</dbReference>
<organism evidence="13 14">
    <name type="scientific">Parvularcula marina</name>
    <dbReference type="NCBI Taxonomy" id="2292771"/>
    <lineage>
        <taxon>Bacteria</taxon>
        <taxon>Pseudomonadati</taxon>
        <taxon>Pseudomonadota</taxon>
        <taxon>Alphaproteobacteria</taxon>
        <taxon>Parvularculales</taxon>
        <taxon>Parvularculaceae</taxon>
        <taxon>Parvularcula</taxon>
    </lineage>
</organism>
<evidence type="ECO:0000313" key="13">
    <source>
        <dbReference type="EMBL" id="RFB06445.1"/>
    </source>
</evidence>
<evidence type="ECO:0000256" key="2">
    <source>
        <dbReference type="ARBA" id="ARBA00021982"/>
    </source>
</evidence>
<dbReference type="InterPro" id="IPR045076">
    <property type="entry name" value="MutS"/>
</dbReference>
<evidence type="ECO:0000256" key="8">
    <source>
        <dbReference type="ARBA" id="ARBA00024647"/>
    </source>
</evidence>
<dbReference type="SMART" id="SM00533">
    <property type="entry name" value="MUTSd"/>
    <property type="match status" value="1"/>
</dbReference>
<dbReference type="OrthoDB" id="9802448at2"/>
<dbReference type="Proteomes" id="UP000264589">
    <property type="component" value="Unassembled WGS sequence"/>
</dbReference>
<dbReference type="SUPFAM" id="SSF48334">
    <property type="entry name" value="DNA repair protein MutS, domain III"/>
    <property type="match status" value="1"/>
</dbReference>
<dbReference type="GO" id="GO:0005524">
    <property type="term" value="F:ATP binding"/>
    <property type="evidence" value="ECO:0007669"/>
    <property type="project" value="UniProtKB-UniRule"/>
</dbReference>
<dbReference type="InParanoid" id="A0A371RLV8"/>
<dbReference type="GO" id="GO:0140664">
    <property type="term" value="F:ATP-dependent DNA damage sensor activity"/>
    <property type="evidence" value="ECO:0007669"/>
    <property type="project" value="InterPro"/>
</dbReference>
<dbReference type="Gene3D" id="3.30.420.110">
    <property type="entry name" value="MutS, connector domain"/>
    <property type="match status" value="1"/>
</dbReference>
<accession>A0A371RLV8</accession>
<dbReference type="Gene3D" id="6.10.140.430">
    <property type="match status" value="1"/>
</dbReference>
<dbReference type="InterPro" id="IPR027417">
    <property type="entry name" value="P-loop_NTPase"/>
</dbReference>
<dbReference type="GO" id="GO:0006298">
    <property type="term" value="P:mismatch repair"/>
    <property type="evidence" value="ECO:0007669"/>
    <property type="project" value="UniProtKB-UniRule"/>
</dbReference>
<comment type="similarity">
    <text evidence="1 9 10">Belongs to the DNA mismatch repair MutS family.</text>
</comment>
<feature type="region of interest" description="Disordered" evidence="11">
    <location>
        <begin position="251"/>
        <end position="273"/>
    </location>
</feature>
<evidence type="ECO:0000256" key="1">
    <source>
        <dbReference type="ARBA" id="ARBA00006271"/>
    </source>
</evidence>
<keyword evidence="7 9" id="KW-0234">DNA repair</keyword>
<dbReference type="Pfam" id="PF05192">
    <property type="entry name" value="MutS_III"/>
    <property type="match status" value="1"/>
</dbReference>
<evidence type="ECO:0000256" key="7">
    <source>
        <dbReference type="ARBA" id="ARBA00023204"/>
    </source>
</evidence>
<comment type="caution">
    <text evidence="13">The sequence shown here is derived from an EMBL/GenBank/DDBJ whole genome shotgun (WGS) entry which is preliminary data.</text>
</comment>
<comment type="function">
    <text evidence="8 9">This protein is involved in the repair of mismatches in DNA. It is possible that it carries out the mismatch recognition step. This protein has a weak ATPase activity.</text>
</comment>
<dbReference type="FunCoup" id="A0A371RLV8">
    <property type="interactions" value="454"/>
</dbReference>
<dbReference type="NCBIfam" id="NF003810">
    <property type="entry name" value="PRK05399.1"/>
    <property type="match status" value="1"/>
</dbReference>
<dbReference type="Pfam" id="PF05190">
    <property type="entry name" value="MutS_IV"/>
    <property type="match status" value="1"/>
</dbReference>
<feature type="region of interest" description="Disordered" evidence="11">
    <location>
        <begin position="835"/>
        <end position="855"/>
    </location>
</feature>
<dbReference type="PANTHER" id="PTHR11361">
    <property type="entry name" value="DNA MISMATCH REPAIR PROTEIN MUTS FAMILY MEMBER"/>
    <property type="match status" value="1"/>
</dbReference>
<dbReference type="EMBL" id="QUQO01000001">
    <property type="protein sequence ID" value="RFB06445.1"/>
    <property type="molecule type" value="Genomic_DNA"/>
</dbReference>
<evidence type="ECO:0000256" key="11">
    <source>
        <dbReference type="SAM" id="MobiDB-lite"/>
    </source>
</evidence>
<dbReference type="InterPro" id="IPR016151">
    <property type="entry name" value="DNA_mismatch_repair_MutS_N"/>
</dbReference>
<dbReference type="NCBIfam" id="TIGR01070">
    <property type="entry name" value="mutS1"/>
    <property type="match status" value="1"/>
</dbReference>
<dbReference type="InterPro" id="IPR007860">
    <property type="entry name" value="DNA_mmatch_repair_MutS_con_dom"/>
</dbReference>
<dbReference type="InterPro" id="IPR036678">
    <property type="entry name" value="MutS_con_dom_sf"/>
</dbReference>
<keyword evidence="4 9" id="KW-0227">DNA damage</keyword>
<name>A0A371RLV8_9PROT</name>
<evidence type="ECO:0000256" key="5">
    <source>
        <dbReference type="ARBA" id="ARBA00022840"/>
    </source>
</evidence>
<feature type="binding site" evidence="9">
    <location>
        <begin position="635"/>
        <end position="642"/>
    </location>
    <ligand>
        <name>ATP</name>
        <dbReference type="ChEBI" id="CHEBI:30616"/>
    </ligand>
</feature>
<gene>
    <name evidence="9 13" type="primary">mutS</name>
    <name evidence="13" type="ORF">DX908_11345</name>
</gene>
<dbReference type="SUPFAM" id="SSF53150">
    <property type="entry name" value="DNA repair protein MutS, domain II"/>
    <property type="match status" value="1"/>
</dbReference>
<dbReference type="GO" id="GO:0005829">
    <property type="term" value="C:cytosol"/>
    <property type="evidence" value="ECO:0007669"/>
    <property type="project" value="TreeGrafter"/>
</dbReference>
<dbReference type="CDD" id="cd03284">
    <property type="entry name" value="ABC_MutS1"/>
    <property type="match status" value="1"/>
</dbReference>
<proteinExistence type="inferred from homology"/>
<dbReference type="InterPro" id="IPR036187">
    <property type="entry name" value="DNA_mismatch_repair_MutS_sf"/>
</dbReference>
<keyword evidence="3 9" id="KW-0547">Nucleotide-binding</keyword>
<reference evidence="13 14" key="1">
    <citation type="submission" date="2018-08" db="EMBL/GenBank/DDBJ databases">
        <title>Parvularcula sp. SM1705, isolated from surface water of the South Sea China.</title>
        <authorList>
            <person name="Sun L."/>
        </authorList>
    </citation>
    <scope>NUCLEOTIDE SEQUENCE [LARGE SCALE GENOMIC DNA]</scope>
    <source>
        <strain evidence="13 14">SM1705</strain>
    </source>
</reference>
<keyword evidence="6 9" id="KW-0238">DNA-binding</keyword>
<evidence type="ECO:0000259" key="12">
    <source>
        <dbReference type="PROSITE" id="PS00486"/>
    </source>
</evidence>
<dbReference type="Gene3D" id="3.40.50.300">
    <property type="entry name" value="P-loop containing nucleotide triphosphate hydrolases"/>
    <property type="match status" value="1"/>
</dbReference>
<dbReference type="SUPFAM" id="SSF52540">
    <property type="entry name" value="P-loop containing nucleoside triphosphate hydrolases"/>
    <property type="match status" value="1"/>
</dbReference>
<dbReference type="PROSITE" id="PS00486">
    <property type="entry name" value="DNA_MISMATCH_REPAIR_2"/>
    <property type="match status" value="1"/>
</dbReference>
<dbReference type="Pfam" id="PF01624">
    <property type="entry name" value="MutS_I"/>
    <property type="match status" value="1"/>
</dbReference>
<dbReference type="Gene3D" id="1.10.1420.10">
    <property type="match status" value="2"/>
</dbReference>
<dbReference type="SUPFAM" id="SSF55271">
    <property type="entry name" value="DNA repair protein MutS, domain I"/>
    <property type="match status" value="1"/>
</dbReference>
<dbReference type="InterPro" id="IPR007695">
    <property type="entry name" value="DNA_mismatch_repair_MutS-lik_N"/>
</dbReference>
<evidence type="ECO:0000313" key="14">
    <source>
        <dbReference type="Proteomes" id="UP000264589"/>
    </source>
</evidence>
<dbReference type="Pfam" id="PF05188">
    <property type="entry name" value="MutS_II"/>
    <property type="match status" value="1"/>
</dbReference>
<dbReference type="PANTHER" id="PTHR11361:SF34">
    <property type="entry name" value="DNA MISMATCH REPAIR PROTEIN MSH1, MITOCHONDRIAL"/>
    <property type="match status" value="1"/>
</dbReference>
<dbReference type="InterPro" id="IPR005748">
    <property type="entry name" value="DNA_mismatch_repair_MutS"/>
</dbReference>
<keyword evidence="14" id="KW-1185">Reference proteome</keyword>
<evidence type="ECO:0000256" key="9">
    <source>
        <dbReference type="HAMAP-Rule" id="MF_00096"/>
    </source>
</evidence>
<dbReference type="InterPro" id="IPR007696">
    <property type="entry name" value="DNA_mismatch_repair_MutS_core"/>
</dbReference>
<dbReference type="HAMAP" id="MF_00096">
    <property type="entry name" value="MutS"/>
    <property type="match status" value="1"/>
</dbReference>